<sequence length="342" mass="36171">MRSDRSDLRWHGVDGTFVGSGVEIARYMAAEPGVSEDGTTPGVSPPADRQDVIVGGVVGLVAADHPITDEAVLTGSGSRRDDLADRRSGPPAMSLSVVRRTVRRPGTRPAPGACRRGGRGAVVPDEHRPQRTTCRRTGGRRRVTLRSGCHVDGSAAGLVGKGGGTGGQTPRPSPRHATDRVVCLAQDTREAVDMVLRPQHAGTASTVSDSAPLRQTQCAAWYRTRLGRPVEVVDGDVWLSLTAGLTAFEVPAHLVPRVLERMRSIGTGGPAPRTGHERVAFLCDADDLVLAQSDMPVEVAQLRASARLVLPRPGDAGAWVVCPTCTAECCPRRGRCSTRSPT</sequence>
<evidence type="ECO:0000313" key="2">
    <source>
        <dbReference type="EMBL" id="MDQ2587984.1"/>
    </source>
</evidence>
<protein>
    <submittedName>
        <fullName evidence="2">Uncharacterized protein</fullName>
    </submittedName>
</protein>
<name>A0ABU0X9V5_9PSEU</name>
<keyword evidence="3" id="KW-1185">Reference proteome</keyword>
<dbReference type="Proteomes" id="UP001225605">
    <property type="component" value="Unassembled WGS sequence"/>
</dbReference>
<evidence type="ECO:0000313" key="3">
    <source>
        <dbReference type="Proteomes" id="UP001225605"/>
    </source>
</evidence>
<feature type="region of interest" description="Disordered" evidence="1">
    <location>
        <begin position="156"/>
        <end position="177"/>
    </location>
</feature>
<feature type="region of interest" description="Disordered" evidence="1">
    <location>
        <begin position="103"/>
        <end position="140"/>
    </location>
</feature>
<accession>A0ABU0X9V5</accession>
<reference evidence="2 3" key="1">
    <citation type="submission" date="2017-06" db="EMBL/GenBank/DDBJ databases">
        <title>Cultured bacterium strain Saccharothrix yanglingensis Hhs.015.</title>
        <authorList>
            <person name="Xia Y."/>
        </authorList>
    </citation>
    <scope>NUCLEOTIDE SEQUENCE [LARGE SCALE GENOMIC DNA]</scope>
    <source>
        <strain evidence="2 3">Hhs.015</strain>
    </source>
</reference>
<gene>
    <name evidence="2" type="ORF">CKY47_29240</name>
</gene>
<dbReference type="EMBL" id="NSDM01000014">
    <property type="protein sequence ID" value="MDQ2587984.1"/>
    <property type="molecule type" value="Genomic_DNA"/>
</dbReference>
<proteinExistence type="predicted"/>
<organism evidence="2 3">
    <name type="scientific">Saccharothrix yanglingensis</name>
    <dbReference type="NCBI Taxonomy" id="659496"/>
    <lineage>
        <taxon>Bacteria</taxon>
        <taxon>Bacillati</taxon>
        <taxon>Actinomycetota</taxon>
        <taxon>Actinomycetes</taxon>
        <taxon>Pseudonocardiales</taxon>
        <taxon>Pseudonocardiaceae</taxon>
        <taxon>Saccharothrix</taxon>
    </lineage>
</organism>
<comment type="caution">
    <text evidence="2">The sequence shown here is derived from an EMBL/GenBank/DDBJ whole genome shotgun (WGS) entry which is preliminary data.</text>
</comment>
<evidence type="ECO:0000256" key="1">
    <source>
        <dbReference type="SAM" id="MobiDB-lite"/>
    </source>
</evidence>